<dbReference type="PANTHER" id="PTHR10559:SF18">
    <property type="entry name" value="TRANSCOBALAMIN II"/>
    <property type="match status" value="1"/>
</dbReference>
<sequence>MRLNMIKLVSCGWPRLLAFVCILCTCSSAIQECTEDYNHAGPTTKDILVTSFFSVEYQAEEHTSQCRVRYSVPLNATVYQGMKAAHQQHGDNFTYEYDTYSQFGHHVTAINGVKGHDTTHWALHHGDTLEAAEYGVDLLHIEADDLYLWRYTDYEDGEFDPFNSTGECHSAVDDILPALPFTDVVVYLSVSTENTALFTNGTFVSKVCKRLVLTEATSTLYDVTLAANDQSITLFLAELDSEDHAITQLNGLMNQGGYTWRIFDAVSQQIFPTDLSITTIQDGGHYEYRFTEDNLYPTQPYKDFTTESRSGRLSIVYFHYIIALVSVFMTLS</sequence>
<dbReference type="InterPro" id="IPR051588">
    <property type="entry name" value="Cobalamin_Transport"/>
</dbReference>
<organism evidence="2 3">
    <name type="scientific">Strongylocentrotus purpuratus</name>
    <name type="common">Purple sea urchin</name>
    <dbReference type="NCBI Taxonomy" id="7668"/>
    <lineage>
        <taxon>Eukaryota</taxon>
        <taxon>Metazoa</taxon>
        <taxon>Echinodermata</taxon>
        <taxon>Eleutherozoa</taxon>
        <taxon>Echinozoa</taxon>
        <taxon>Echinoidea</taxon>
        <taxon>Euechinoidea</taxon>
        <taxon>Echinacea</taxon>
        <taxon>Camarodonta</taxon>
        <taxon>Echinidea</taxon>
        <taxon>Strongylocentrotidae</taxon>
        <taxon>Strongylocentrotus</taxon>
    </lineage>
</organism>
<keyword evidence="3" id="KW-1185">Reference proteome</keyword>
<evidence type="ECO:0008006" key="4">
    <source>
        <dbReference type="Google" id="ProtNLM"/>
    </source>
</evidence>
<reference evidence="2" key="2">
    <citation type="submission" date="2021-01" db="UniProtKB">
        <authorList>
            <consortium name="EnsemblMetazoa"/>
        </authorList>
    </citation>
    <scope>IDENTIFICATION</scope>
</reference>
<protein>
    <recommendedName>
        <fullName evidence="4">Egg coat matrix protein</fullName>
    </recommendedName>
</protein>
<dbReference type="OMA" id="SAGQHIN"/>
<dbReference type="InParanoid" id="A0A7M7PD82"/>
<reference evidence="3" key="1">
    <citation type="submission" date="2015-02" db="EMBL/GenBank/DDBJ databases">
        <title>Genome sequencing for Strongylocentrotus purpuratus.</title>
        <authorList>
            <person name="Murali S."/>
            <person name="Liu Y."/>
            <person name="Vee V."/>
            <person name="English A."/>
            <person name="Wang M."/>
            <person name="Skinner E."/>
            <person name="Han Y."/>
            <person name="Muzny D.M."/>
            <person name="Worley K.C."/>
            <person name="Gibbs R.A."/>
        </authorList>
    </citation>
    <scope>NUCLEOTIDE SEQUENCE</scope>
</reference>
<dbReference type="RefSeq" id="XP_030847457.1">
    <property type="nucleotide sequence ID" value="XM_030991597.1"/>
</dbReference>
<evidence type="ECO:0000313" key="2">
    <source>
        <dbReference type="EnsemblMetazoa" id="XP_030847457"/>
    </source>
</evidence>
<dbReference type="KEGG" id="spu:105437998"/>
<dbReference type="AlphaFoldDB" id="A0A7M7PD82"/>
<evidence type="ECO:0000313" key="3">
    <source>
        <dbReference type="Proteomes" id="UP000007110"/>
    </source>
</evidence>
<proteinExistence type="predicted"/>
<dbReference type="Gene3D" id="2.170.130.30">
    <property type="match status" value="1"/>
</dbReference>
<dbReference type="Proteomes" id="UP000007110">
    <property type="component" value="Unassembled WGS sequence"/>
</dbReference>
<feature type="signal peptide" evidence="1">
    <location>
        <begin position="1"/>
        <end position="29"/>
    </location>
</feature>
<evidence type="ECO:0000256" key="1">
    <source>
        <dbReference type="SAM" id="SignalP"/>
    </source>
</evidence>
<dbReference type="OrthoDB" id="10100185at2759"/>
<dbReference type="PANTHER" id="PTHR10559">
    <property type="entry name" value="TRANSCOBALAMIN-1/GASTRIC INTRINSIC FACTOR"/>
    <property type="match status" value="1"/>
</dbReference>
<name>A0A7M7PD82_STRPU</name>
<accession>A0A7M7PD82</accession>
<dbReference type="EnsemblMetazoa" id="XM_030991597">
    <property type="protein sequence ID" value="XP_030847457"/>
    <property type="gene ID" value="LOC105437998"/>
</dbReference>
<keyword evidence="1" id="KW-0732">Signal</keyword>
<feature type="chain" id="PRO_5029550103" description="Egg coat matrix protein" evidence="1">
    <location>
        <begin position="30"/>
        <end position="332"/>
    </location>
</feature>
<dbReference type="GeneID" id="105437998"/>